<dbReference type="eggNOG" id="COG2202">
    <property type="taxonomic scope" value="Bacteria"/>
</dbReference>
<dbReference type="InterPro" id="IPR005467">
    <property type="entry name" value="His_kinase_dom"/>
</dbReference>
<dbReference type="eggNOG" id="COG4585">
    <property type="taxonomic scope" value="Bacteria"/>
</dbReference>
<feature type="domain" description="Histidine kinase" evidence="5">
    <location>
        <begin position="441"/>
        <end position="528"/>
    </location>
</feature>
<dbReference type="GO" id="GO:0000155">
    <property type="term" value="F:phosphorelay sensor kinase activity"/>
    <property type="evidence" value="ECO:0007669"/>
    <property type="project" value="InterPro"/>
</dbReference>
<feature type="domain" description="PAS" evidence="6">
    <location>
        <begin position="188"/>
        <end position="258"/>
    </location>
</feature>
<dbReference type="STRING" id="765912.Thimo_0374"/>
<dbReference type="Pfam" id="PF02518">
    <property type="entry name" value="HATPase_c"/>
    <property type="match status" value="1"/>
</dbReference>
<evidence type="ECO:0000313" key="8">
    <source>
        <dbReference type="EMBL" id="AGA89239.1"/>
    </source>
</evidence>
<keyword evidence="2" id="KW-0418">Kinase</keyword>
<dbReference type="AlphaFoldDB" id="L0GVB3"/>
<dbReference type="InterPro" id="IPR001610">
    <property type="entry name" value="PAC"/>
</dbReference>
<dbReference type="PROSITE" id="PS50113">
    <property type="entry name" value="PAC"/>
    <property type="match status" value="1"/>
</dbReference>
<dbReference type="InterPro" id="IPR013656">
    <property type="entry name" value="PAS_4"/>
</dbReference>
<dbReference type="SMART" id="SM00086">
    <property type="entry name" value="PAC"/>
    <property type="match status" value="2"/>
</dbReference>
<dbReference type="NCBIfam" id="TIGR00229">
    <property type="entry name" value="sensory_box"/>
    <property type="match status" value="2"/>
</dbReference>
<dbReference type="PANTHER" id="PTHR24421:SF58">
    <property type="entry name" value="SIGNAL TRANSDUCTION HISTIDINE-PROTEIN KINASE_PHOSPHATASE UHPB"/>
    <property type="match status" value="1"/>
</dbReference>
<feature type="domain" description="PAC" evidence="7">
    <location>
        <begin position="260"/>
        <end position="312"/>
    </location>
</feature>
<dbReference type="Pfam" id="PF07730">
    <property type="entry name" value="HisKA_3"/>
    <property type="match status" value="1"/>
</dbReference>
<dbReference type="HOGENOM" id="CLU_000445_114_0_6"/>
<feature type="coiled-coil region" evidence="4">
    <location>
        <begin position="303"/>
        <end position="330"/>
    </location>
</feature>
<dbReference type="GO" id="GO:0006355">
    <property type="term" value="P:regulation of DNA-templated transcription"/>
    <property type="evidence" value="ECO:0007669"/>
    <property type="project" value="InterPro"/>
</dbReference>
<dbReference type="Pfam" id="PF08448">
    <property type="entry name" value="PAS_4"/>
    <property type="match status" value="1"/>
</dbReference>
<feature type="domain" description="PAS" evidence="6">
    <location>
        <begin position="38"/>
        <end position="101"/>
    </location>
</feature>
<dbReference type="Proteomes" id="UP000010816">
    <property type="component" value="Chromosome"/>
</dbReference>
<dbReference type="KEGG" id="tmb:Thimo_0374"/>
<dbReference type="CDD" id="cd00130">
    <property type="entry name" value="PAS"/>
    <property type="match status" value="2"/>
</dbReference>
<evidence type="ECO:0000256" key="1">
    <source>
        <dbReference type="ARBA" id="ARBA00022679"/>
    </source>
</evidence>
<dbReference type="EMBL" id="CP003051">
    <property type="protein sequence ID" value="AGA89239.1"/>
    <property type="molecule type" value="Genomic_DNA"/>
</dbReference>
<dbReference type="InterPro" id="IPR036890">
    <property type="entry name" value="HATPase_C_sf"/>
</dbReference>
<dbReference type="CDD" id="cd16917">
    <property type="entry name" value="HATPase_UhpB-NarQ-NarX-like"/>
    <property type="match status" value="1"/>
</dbReference>
<dbReference type="GO" id="GO:0046983">
    <property type="term" value="F:protein dimerization activity"/>
    <property type="evidence" value="ECO:0007669"/>
    <property type="project" value="InterPro"/>
</dbReference>
<name>L0GVB3_9GAMM</name>
<keyword evidence="9" id="KW-1185">Reference proteome</keyword>
<evidence type="ECO:0000313" key="9">
    <source>
        <dbReference type="Proteomes" id="UP000010816"/>
    </source>
</evidence>
<dbReference type="PATRIC" id="fig|765912.4.peg.366"/>
<evidence type="ECO:0000256" key="3">
    <source>
        <dbReference type="ARBA" id="ARBA00023012"/>
    </source>
</evidence>
<dbReference type="SMART" id="SM00091">
    <property type="entry name" value="PAS"/>
    <property type="match status" value="2"/>
</dbReference>
<dbReference type="InterPro" id="IPR050482">
    <property type="entry name" value="Sensor_HK_TwoCompSys"/>
</dbReference>
<keyword evidence="4" id="KW-0175">Coiled coil</keyword>
<dbReference type="SUPFAM" id="SSF55785">
    <property type="entry name" value="PYP-like sensor domain (PAS domain)"/>
    <property type="match status" value="2"/>
</dbReference>
<dbReference type="Gene3D" id="3.30.565.10">
    <property type="entry name" value="Histidine kinase-like ATPase, C-terminal domain"/>
    <property type="match status" value="1"/>
</dbReference>
<keyword evidence="1" id="KW-0808">Transferase</keyword>
<accession>L0GVB3</accession>
<keyword evidence="3" id="KW-0902">Two-component regulatory system</keyword>
<dbReference type="PROSITE" id="PS50112">
    <property type="entry name" value="PAS"/>
    <property type="match status" value="2"/>
</dbReference>
<dbReference type="SMART" id="SM00387">
    <property type="entry name" value="HATPase_c"/>
    <property type="match status" value="1"/>
</dbReference>
<dbReference type="InterPro" id="IPR003594">
    <property type="entry name" value="HATPase_dom"/>
</dbReference>
<gene>
    <name evidence="8" type="ORF">Thimo_0374</name>
</gene>
<evidence type="ECO:0000256" key="4">
    <source>
        <dbReference type="SAM" id="Coils"/>
    </source>
</evidence>
<dbReference type="InterPro" id="IPR000700">
    <property type="entry name" value="PAS-assoc_C"/>
</dbReference>
<feature type="coiled-coil region" evidence="4">
    <location>
        <begin position="7"/>
        <end position="41"/>
    </location>
</feature>
<dbReference type="InterPro" id="IPR035965">
    <property type="entry name" value="PAS-like_dom_sf"/>
</dbReference>
<dbReference type="InterPro" id="IPR011712">
    <property type="entry name" value="Sig_transdc_His_kin_sub3_dim/P"/>
</dbReference>
<evidence type="ECO:0000259" key="5">
    <source>
        <dbReference type="PROSITE" id="PS50109"/>
    </source>
</evidence>
<organism evidence="8 9">
    <name type="scientific">Thioflavicoccus mobilis 8321</name>
    <dbReference type="NCBI Taxonomy" id="765912"/>
    <lineage>
        <taxon>Bacteria</taxon>
        <taxon>Pseudomonadati</taxon>
        <taxon>Pseudomonadota</taxon>
        <taxon>Gammaproteobacteria</taxon>
        <taxon>Chromatiales</taxon>
        <taxon>Chromatiaceae</taxon>
        <taxon>Thioflavicoccus</taxon>
    </lineage>
</organism>
<dbReference type="GO" id="GO:0016020">
    <property type="term" value="C:membrane"/>
    <property type="evidence" value="ECO:0007669"/>
    <property type="project" value="InterPro"/>
</dbReference>
<evidence type="ECO:0000259" key="6">
    <source>
        <dbReference type="PROSITE" id="PS50112"/>
    </source>
</evidence>
<sequence length="537" mass="60793">MSKRPTYQDLEEQIGELKRELKRLKEEFGESVKVLKESERRFAAIFDSSPVPTSLTRLSDNQLVDFNPAMMELTGYSRPEIVGKSATGLNLYADPETRAKLFVELRNRGVVRGFEFQIRNRSREIRDLLYSGVLIPLGNQPHLLSMAVDITERKRMEAALIESEEALRGQKELLEEIVQQRTQALEESERYFRRLASSVPAAFARVDSEGRYTFVNRTYEAWCGLPSAEISGKHLREVLGAKAWEAIKGHTEAALSGERRSYEAEVPHAHGATRWVRAECVPDFDEWGEQTGVFFSATDITAKKQAEFAMQRLLEENRLLSRRVLAVQEEERRYLARELHDEMGQNLIALMFQIRLFRDGHEASDERLASLKKIEQVTARMADSLKQVLERLRPQMLDQLGVVTAVGEAIERWRFRHSDIACDFAAIGSFENLEEDVAIAIYRIVQECLTNVEKHAAASKVTIHLGNTDQVVQLTLRDNGRGMDLNKSRKGLGMLGMRERAESLDGVFEVRSSPSQGTEVFVTIPLPAPPVAVGTTS</sequence>
<dbReference type="SUPFAM" id="SSF55874">
    <property type="entry name" value="ATPase domain of HSP90 chaperone/DNA topoisomerase II/histidine kinase"/>
    <property type="match status" value="1"/>
</dbReference>
<dbReference type="RefSeq" id="WP_015279387.1">
    <property type="nucleotide sequence ID" value="NC_019940.1"/>
</dbReference>
<proteinExistence type="predicted"/>
<dbReference type="InterPro" id="IPR013767">
    <property type="entry name" value="PAS_fold"/>
</dbReference>
<dbReference type="PANTHER" id="PTHR24421">
    <property type="entry name" value="NITRATE/NITRITE SENSOR PROTEIN NARX-RELATED"/>
    <property type="match status" value="1"/>
</dbReference>
<evidence type="ECO:0000256" key="2">
    <source>
        <dbReference type="ARBA" id="ARBA00022777"/>
    </source>
</evidence>
<dbReference type="InterPro" id="IPR000014">
    <property type="entry name" value="PAS"/>
</dbReference>
<dbReference type="Gene3D" id="1.20.5.1930">
    <property type="match status" value="1"/>
</dbReference>
<dbReference type="PROSITE" id="PS50109">
    <property type="entry name" value="HIS_KIN"/>
    <property type="match status" value="1"/>
</dbReference>
<dbReference type="Gene3D" id="3.30.450.20">
    <property type="entry name" value="PAS domain"/>
    <property type="match status" value="2"/>
</dbReference>
<reference evidence="8 9" key="1">
    <citation type="submission" date="2011-09" db="EMBL/GenBank/DDBJ databases">
        <title>Complete sequence of chromosome of Thioflavicoccus mobilis 8321.</title>
        <authorList>
            <consortium name="US DOE Joint Genome Institute"/>
            <person name="Lucas S."/>
            <person name="Han J."/>
            <person name="Lapidus A."/>
            <person name="Cheng J.-F."/>
            <person name="Goodwin L."/>
            <person name="Pitluck S."/>
            <person name="Peters L."/>
            <person name="Ovchinnikova G."/>
            <person name="Lu M."/>
            <person name="Detter J.C."/>
            <person name="Han C."/>
            <person name="Tapia R."/>
            <person name="Land M."/>
            <person name="Hauser L."/>
            <person name="Kyrpides N."/>
            <person name="Ivanova N."/>
            <person name="Pagani I."/>
            <person name="Vogl K."/>
            <person name="Liu Z."/>
            <person name="Imhoff J."/>
            <person name="Thiel V."/>
            <person name="Frigaard N.-U."/>
            <person name="Bryant D."/>
            <person name="Woyke T."/>
        </authorList>
    </citation>
    <scope>NUCLEOTIDE SEQUENCE [LARGE SCALE GENOMIC DNA]</scope>
    <source>
        <strain evidence="8 9">8321</strain>
    </source>
</reference>
<evidence type="ECO:0000259" key="7">
    <source>
        <dbReference type="PROSITE" id="PS50113"/>
    </source>
</evidence>
<protein>
    <submittedName>
        <fullName evidence="8">PAS domain S-box</fullName>
    </submittedName>
</protein>
<dbReference type="Pfam" id="PF00989">
    <property type="entry name" value="PAS"/>
    <property type="match status" value="1"/>
</dbReference>
<dbReference type="OrthoDB" id="9811306at2"/>